<gene>
    <name evidence="4" type="primary">PRTA_1</name>
    <name evidence="4" type="ORF">LSUE1_G006185</name>
</gene>
<keyword evidence="5" id="KW-1185">Reference proteome</keyword>
<dbReference type="GO" id="GO:0006508">
    <property type="term" value="P:proteolysis"/>
    <property type="evidence" value="ECO:0007669"/>
    <property type="project" value="InterPro"/>
</dbReference>
<dbReference type="InterPro" id="IPR000250">
    <property type="entry name" value="Peptidase_G1"/>
</dbReference>
<organism evidence="4 5">
    <name type="scientific">Lachnellula suecica</name>
    <dbReference type="NCBI Taxonomy" id="602035"/>
    <lineage>
        <taxon>Eukaryota</taxon>
        <taxon>Fungi</taxon>
        <taxon>Dikarya</taxon>
        <taxon>Ascomycota</taxon>
        <taxon>Pezizomycotina</taxon>
        <taxon>Leotiomycetes</taxon>
        <taxon>Helotiales</taxon>
        <taxon>Lachnaceae</taxon>
        <taxon>Lachnellula</taxon>
    </lineage>
</organism>
<feature type="signal peptide" evidence="3">
    <location>
        <begin position="1"/>
        <end position="19"/>
    </location>
</feature>
<evidence type="ECO:0000256" key="3">
    <source>
        <dbReference type="SAM" id="SignalP"/>
    </source>
</evidence>
<dbReference type="PANTHER" id="PTHR37536">
    <property type="entry name" value="PUTATIVE (AFU_ORTHOLOGUE AFUA_3G02970)-RELATED"/>
    <property type="match status" value="1"/>
</dbReference>
<evidence type="ECO:0000313" key="5">
    <source>
        <dbReference type="Proteomes" id="UP000469558"/>
    </source>
</evidence>
<feature type="disulfide bond" evidence="2">
    <location>
        <begin position="90"/>
        <end position="114"/>
    </location>
</feature>
<evidence type="ECO:0000313" key="4">
    <source>
        <dbReference type="EMBL" id="TVY81052.1"/>
    </source>
</evidence>
<sequence>MKFLTAAGSTLLLANVVLASPLTRRAVAAGKVVKSPGLNRNVTIPGFADQESSNWGGAVIVSSDVTEVTGTFTIPQPQVPSGGDPSTQYCGAAWVGIDGDTCQSGLIQTGVFWCVQNGEYSYEAWYEFIPAASIAYSDISVNVGDSITVTVTADGANGGVTTFTDNTTGQTVSHTFTDDTDGTLCGTNAEWIVEDFEQGSSLVPFADFGTVTFTGATAVVGGSTVFPGDEGATNIYIELNNQQLTSASIDGDQVTVSYV</sequence>
<dbReference type="CDD" id="cd13426">
    <property type="entry name" value="Peptidase_G1"/>
    <property type="match status" value="1"/>
</dbReference>
<comment type="caution">
    <text evidence="4">The sequence shown here is derived from an EMBL/GenBank/DDBJ whole genome shotgun (WGS) entry which is preliminary data.</text>
</comment>
<dbReference type="SUPFAM" id="SSF49899">
    <property type="entry name" value="Concanavalin A-like lectins/glucanases"/>
    <property type="match status" value="1"/>
</dbReference>
<evidence type="ECO:0000256" key="1">
    <source>
        <dbReference type="PIRSR" id="PIRSR600250-50"/>
    </source>
</evidence>
<keyword evidence="2" id="KW-1015">Disulfide bond</keyword>
<dbReference type="Pfam" id="PF01828">
    <property type="entry name" value="Peptidase_A4"/>
    <property type="match status" value="1"/>
</dbReference>
<dbReference type="OrthoDB" id="2862635at2759"/>
<evidence type="ECO:0000256" key="2">
    <source>
        <dbReference type="PIRSR" id="PIRSR600250-51"/>
    </source>
</evidence>
<dbReference type="InterPro" id="IPR013320">
    <property type="entry name" value="ConA-like_dom_sf"/>
</dbReference>
<dbReference type="InterPro" id="IPR038656">
    <property type="entry name" value="Peptidase_G1_sf"/>
</dbReference>
<dbReference type="PRINTS" id="PR00977">
    <property type="entry name" value="SCYTLDPTASE"/>
</dbReference>
<proteinExistence type="predicted"/>
<feature type="active site" description="Proton acceptor" evidence="1">
    <location>
        <position position="194"/>
    </location>
</feature>
<name>A0A8T9C7L9_9HELO</name>
<reference evidence="4 5" key="1">
    <citation type="submission" date="2018-05" db="EMBL/GenBank/DDBJ databases">
        <title>Genome sequencing and assembly of the regulated plant pathogen Lachnellula willkommii and related sister species for the development of diagnostic species identification markers.</title>
        <authorList>
            <person name="Giroux E."/>
            <person name="Bilodeau G."/>
        </authorList>
    </citation>
    <scope>NUCLEOTIDE SEQUENCE [LARGE SCALE GENOMIC DNA]</scope>
    <source>
        <strain evidence="4 5">CBS 268.59</strain>
    </source>
</reference>
<dbReference type="PANTHER" id="PTHR37536:SF1">
    <property type="entry name" value="ASPERGILLOPEPSIN, PUTAITVE (AFU_ORTHOLOGUE AFUA_7G01200)"/>
    <property type="match status" value="1"/>
</dbReference>
<protein>
    <submittedName>
        <fullName evidence="4">Aspergillopepsin-2</fullName>
    </submittedName>
</protein>
<keyword evidence="3" id="KW-0732">Signal</keyword>
<dbReference type="GO" id="GO:0070007">
    <property type="term" value="F:glutamic-type endopeptidase activity"/>
    <property type="evidence" value="ECO:0007669"/>
    <property type="project" value="InterPro"/>
</dbReference>
<feature type="chain" id="PRO_5035887615" evidence="3">
    <location>
        <begin position="20"/>
        <end position="259"/>
    </location>
</feature>
<feature type="disulfide bond" evidence="2">
    <location>
        <begin position="102"/>
        <end position="185"/>
    </location>
</feature>
<dbReference type="AlphaFoldDB" id="A0A8T9C7L9"/>
<dbReference type="Proteomes" id="UP000469558">
    <property type="component" value="Unassembled WGS sequence"/>
</dbReference>
<dbReference type="Gene3D" id="2.60.120.700">
    <property type="entry name" value="Peptidase G1"/>
    <property type="match status" value="1"/>
</dbReference>
<dbReference type="EMBL" id="QGMK01000559">
    <property type="protein sequence ID" value="TVY81052.1"/>
    <property type="molecule type" value="Genomic_DNA"/>
</dbReference>
<accession>A0A8T9C7L9</accession>